<dbReference type="Gene3D" id="1.20.1530.20">
    <property type="match status" value="1"/>
</dbReference>
<dbReference type="PIRSF" id="PIRSF005508">
    <property type="entry name" value="Acr3"/>
    <property type="match status" value="1"/>
</dbReference>
<dbReference type="AlphaFoldDB" id="A0AAN7TKH4"/>
<feature type="transmembrane region" description="Helical" evidence="11">
    <location>
        <begin position="274"/>
        <end position="296"/>
    </location>
</feature>
<evidence type="ECO:0000313" key="12">
    <source>
        <dbReference type="EMBL" id="KAK5113956.1"/>
    </source>
</evidence>
<comment type="similarity">
    <text evidence="2 9">Belongs to the arsenical resistance-3 (ACR3) (TC 2.A.59) family.</text>
</comment>
<keyword evidence="8 9" id="KW-0472">Membrane</keyword>
<name>A0AAN7TKH4_9PEZI</name>
<evidence type="ECO:0000256" key="8">
    <source>
        <dbReference type="ARBA" id="ARBA00023136"/>
    </source>
</evidence>
<feature type="transmembrane region" description="Helical" evidence="11">
    <location>
        <begin position="140"/>
        <end position="161"/>
    </location>
</feature>
<feature type="compositionally biased region" description="Basic and acidic residues" evidence="10">
    <location>
        <begin position="31"/>
        <end position="50"/>
    </location>
</feature>
<feature type="transmembrane region" description="Helical" evidence="11">
    <location>
        <begin position="100"/>
        <end position="119"/>
    </location>
</feature>
<feature type="transmembrane region" description="Helical" evidence="11">
    <location>
        <begin position="69"/>
        <end position="88"/>
    </location>
</feature>
<reference evidence="12" key="1">
    <citation type="submission" date="2023-08" db="EMBL/GenBank/DDBJ databases">
        <title>Black Yeasts Isolated from many extreme environments.</title>
        <authorList>
            <person name="Coleine C."/>
            <person name="Stajich J.E."/>
            <person name="Selbmann L."/>
        </authorList>
    </citation>
    <scope>NUCLEOTIDE SEQUENCE</scope>
    <source>
        <strain evidence="12">CCFEE 5401</strain>
    </source>
</reference>
<organism evidence="12 13">
    <name type="scientific">Meristemomyces frigidus</name>
    <dbReference type="NCBI Taxonomy" id="1508187"/>
    <lineage>
        <taxon>Eukaryota</taxon>
        <taxon>Fungi</taxon>
        <taxon>Dikarya</taxon>
        <taxon>Ascomycota</taxon>
        <taxon>Pezizomycotina</taxon>
        <taxon>Dothideomycetes</taxon>
        <taxon>Dothideomycetidae</taxon>
        <taxon>Mycosphaerellales</taxon>
        <taxon>Teratosphaeriaceae</taxon>
        <taxon>Meristemomyces</taxon>
    </lineage>
</organism>
<dbReference type="Pfam" id="PF01758">
    <property type="entry name" value="SBF"/>
    <property type="match status" value="1"/>
</dbReference>
<proteinExistence type="inferred from homology"/>
<dbReference type="Proteomes" id="UP001310890">
    <property type="component" value="Unassembled WGS sequence"/>
</dbReference>
<dbReference type="InterPro" id="IPR004706">
    <property type="entry name" value="Arsenical-R_Acr3"/>
</dbReference>
<sequence length="406" mass="44642">MDTVELSVANDPRPDAGLGRLNDSEANSGKHNTDIENNKVGDGNDHETTNDHTVQAPPPFKALSFLDKLLVLWIIISMAIGIILGNLVPSVGPALQKGTFVGVSGPIAAGLLVMMYPILCKVRYETLHLLFKTKALWIQIGISFVLNWLIAPLFMTALAWAFLPDRQELRDGLIFVGVARCIAMVLIWTDLAGGDGDYCAVLVAFNSILQIVLFAPMALFLVRVVSHDPSDRKNDLYRDAAISVAVFLGIPLAAAVITRLSLRWLLGEYKYQHYFIRYVAPCSLVGLLYTIIVLFASQGAHVVQQITSVLRVCAPLVVYFLVIFPLTAFMMWRCGFGYKVSATQSFTAASNNFELAIAVVVATYGPGSEQALAATVGPLIEVPVLVALVYVIRFFKHRWGWKDDRR</sequence>
<dbReference type="PANTHER" id="PTHR43057">
    <property type="entry name" value="ARSENITE EFFLUX TRANSPORTER"/>
    <property type="match status" value="1"/>
</dbReference>
<evidence type="ECO:0000256" key="1">
    <source>
        <dbReference type="ARBA" id="ARBA00004651"/>
    </source>
</evidence>
<dbReference type="InterPro" id="IPR002657">
    <property type="entry name" value="BilAc:Na_symport/Acr3"/>
</dbReference>
<evidence type="ECO:0000256" key="5">
    <source>
        <dbReference type="ARBA" id="ARBA00022692"/>
    </source>
</evidence>
<evidence type="ECO:0000256" key="6">
    <source>
        <dbReference type="ARBA" id="ARBA00022849"/>
    </source>
</evidence>
<feature type="transmembrane region" description="Helical" evidence="11">
    <location>
        <begin position="316"/>
        <end position="334"/>
    </location>
</feature>
<dbReference type="FunFam" id="1.20.1530.20:FF:000009">
    <property type="entry name" value="Arsenite transporter, ACR3 family"/>
    <property type="match status" value="1"/>
</dbReference>
<comment type="subcellular location">
    <subcellularLocation>
        <location evidence="1 9">Cell membrane</location>
        <topology evidence="1 9">Multi-pass membrane protein</topology>
    </subcellularLocation>
</comment>
<dbReference type="NCBIfam" id="TIGR00832">
    <property type="entry name" value="acr3"/>
    <property type="match status" value="1"/>
</dbReference>
<keyword evidence="4 9" id="KW-1003">Cell membrane</keyword>
<dbReference type="GO" id="GO:0015105">
    <property type="term" value="F:arsenite transmembrane transporter activity"/>
    <property type="evidence" value="ECO:0007669"/>
    <property type="project" value="TreeGrafter"/>
</dbReference>
<evidence type="ECO:0000256" key="11">
    <source>
        <dbReference type="SAM" id="Phobius"/>
    </source>
</evidence>
<dbReference type="GO" id="GO:0015104">
    <property type="term" value="F:antimonite transmembrane transporter activity"/>
    <property type="evidence" value="ECO:0007669"/>
    <property type="project" value="TreeGrafter"/>
</dbReference>
<dbReference type="InterPro" id="IPR038770">
    <property type="entry name" value="Na+/solute_symporter_sf"/>
</dbReference>
<dbReference type="GO" id="GO:0015297">
    <property type="term" value="F:antiporter activity"/>
    <property type="evidence" value="ECO:0007669"/>
    <property type="project" value="UniProtKB-UniRule"/>
</dbReference>
<feature type="transmembrane region" description="Helical" evidence="11">
    <location>
        <begin position="240"/>
        <end position="262"/>
    </location>
</feature>
<comment type="caution">
    <text evidence="12">The sequence shown here is derived from an EMBL/GenBank/DDBJ whole genome shotgun (WGS) entry which is preliminary data.</text>
</comment>
<keyword evidence="3 9" id="KW-0813">Transport</keyword>
<gene>
    <name evidence="12" type="ORF">LTR62_003079</name>
</gene>
<dbReference type="PANTHER" id="PTHR43057:SF1">
    <property type="entry name" value="ARSENICAL-RESISTANCE PROTEIN 3"/>
    <property type="match status" value="1"/>
</dbReference>
<feature type="transmembrane region" description="Helical" evidence="11">
    <location>
        <begin position="371"/>
        <end position="392"/>
    </location>
</feature>
<evidence type="ECO:0000256" key="4">
    <source>
        <dbReference type="ARBA" id="ARBA00022475"/>
    </source>
</evidence>
<dbReference type="GO" id="GO:0046685">
    <property type="term" value="P:response to arsenic-containing substance"/>
    <property type="evidence" value="ECO:0007669"/>
    <property type="project" value="UniProtKB-KW"/>
</dbReference>
<evidence type="ECO:0000313" key="13">
    <source>
        <dbReference type="Proteomes" id="UP001310890"/>
    </source>
</evidence>
<evidence type="ECO:0000256" key="3">
    <source>
        <dbReference type="ARBA" id="ARBA00022448"/>
    </source>
</evidence>
<evidence type="ECO:0000256" key="2">
    <source>
        <dbReference type="ARBA" id="ARBA00010110"/>
    </source>
</evidence>
<keyword evidence="6" id="KW-0059">Arsenical resistance</keyword>
<protein>
    <recommendedName>
        <fullName evidence="14">Arsenical-resistance protein ACR3</fullName>
    </recommendedName>
</protein>
<evidence type="ECO:0000256" key="7">
    <source>
        <dbReference type="ARBA" id="ARBA00022989"/>
    </source>
</evidence>
<keyword evidence="7 9" id="KW-1133">Transmembrane helix</keyword>
<evidence type="ECO:0000256" key="9">
    <source>
        <dbReference type="PIRNR" id="PIRNR005508"/>
    </source>
</evidence>
<feature type="transmembrane region" description="Helical" evidence="11">
    <location>
        <begin position="198"/>
        <end position="220"/>
    </location>
</feature>
<evidence type="ECO:0008006" key="14">
    <source>
        <dbReference type="Google" id="ProtNLM"/>
    </source>
</evidence>
<accession>A0AAN7TKH4</accession>
<keyword evidence="5 9" id="KW-0812">Transmembrane</keyword>
<evidence type="ECO:0000256" key="10">
    <source>
        <dbReference type="SAM" id="MobiDB-lite"/>
    </source>
</evidence>
<dbReference type="GO" id="GO:0005886">
    <property type="term" value="C:plasma membrane"/>
    <property type="evidence" value="ECO:0007669"/>
    <property type="project" value="UniProtKB-SubCell"/>
</dbReference>
<dbReference type="EMBL" id="JAVRRL010000020">
    <property type="protein sequence ID" value="KAK5113956.1"/>
    <property type="molecule type" value="Genomic_DNA"/>
</dbReference>
<feature type="region of interest" description="Disordered" evidence="10">
    <location>
        <begin position="1"/>
        <end position="53"/>
    </location>
</feature>